<keyword evidence="2" id="KW-0539">Nucleus</keyword>
<keyword evidence="5" id="KW-1185">Reference proteome</keyword>
<evidence type="ECO:0000259" key="4">
    <source>
        <dbReference type="Pfam" id="PF13891"/>
    </source>
</evidence>
<name>A0A6P8ES69_CLUHA</name>
<feature type="compositionally biased region" description="Polar residues" evidence="3">
    <location>
        <begin position="996"/>
        <end position="1005"/>
    </location>
</feature>
<feature type="compositionally biased region" description="Polar residues" evidence="3">
    <location>
        <begin position="637"/>
        <end position="653"/>
    </location>
</feature>
<dbReference type="AlphaFoldDB" id="A0A6P8ES69"/>
<feature type="compositionally biased region" description="Basic residues" evidence="3">
    <location>
        <begin position="560"/>
        <end position="579"/>
    </location>
</feature>
<feature type="compositionally biased region" description="Low complexity" evidence="3">
    <location>
        <begin position="1010"/>
        <end position="1022"/>
    </location>
</feature>
<comment type="subcellular location">
    <subcellularLocation>
        <location evidence="1">Nucleus</location>
    </subcellularLocation>
</comment>
<gene>
    <name evidence="6" type="primary">LOC105908016</name>
</gene>
<organism evidence="5 6">
    <name type="scientific">Clupea harengus</name>
    <name type="common">Atlantic herring</name>
    <dbReference type="NCBI Taxonomy" id="7950"/>
    <lineage>
        <taxon>Eukaryota</taxon>
        <taxon>Metazoa</taxon>
        <taxon>Chordata</taxon>
        <taxon>Craniata</taxon>
        <taxon>Vertebrata</taxon>
        <taxon>Euteleostomi</taxon>
        <taxon>Actinopterygii</taxon>
        <taxon>Neopterygii</taxon>
        <taxon>Teleostei</taxon>
        <taxon>Clupei</taxon>
        <taxon>Clupeiformes</taxon>
        <taxon>Clupeoidei</taxon>
        <taxon>Clupeidae</taxon>
        <taxon>Clupea</taxon>
    </lineage>
</organism>
<proteinExistence type="predicted"/>
<evidence type="ECO:0000256" key="1">
    <source>
        <dbReference type="ARBA" id="ARBA00004123"/>
    </source>
</evidence>
<evidence type="ECO:0000256" key="2">
    <source>
        <dbReference type="ARBA" id="ARBA00023242"/>
    </source>
</evidence>
<feature type="compositionally biased region" description="Low complexity" evidence="3">
    <location>
        <begin position="238"/>
        <end position="256"/>
    </location>
</feature>
<dbReference type="PANTHER" id="PTHR16198">
    <property type="match status" value="1"/>
</dbReference>
<feature type="compositionally biased region" description="Low complexity" evidence="3">
    <location>
        <begin position="793"/>
        <end position="811"/>
    </location>
</feature>
<evidence type="ECO:0000313" key="6">
    <source>
        <dbReference type="RefSeq" id="XP_031414900.1"/>
    </source>
</evidence>
<protein>
    <submittedName>
        <fullName evidence="6">INO80 complex subunit D isoform X1</fullName>
    </submittedName>
</protein>
<feature type="compositionally biased region" description="Pro residues" evidence="3">
    <location>
        <begin position="184"/>
        <end position="195"/>
    </location>
</feature>
<feature type="compositionally biased region" description="Basic residues" evidence="3">
    <location>
        <begin position="591"/>
        <end position="618"/>
    </location>
</feature>
<feature type="compositionally biased region" description="Pro residues" evidence="3">
    <location>
        <begin position="259"/>
        <end position="272"/>
    </location>
</feature>
<dbReference type="KEGG" id="char:105908016"/>
<dbReference type="InterPro" id="IPR025927">
    <property type="entry name" value="Znf_KANL2-like"/>
</dbReference>
<feature type="compositionally biased region" description="Basic and acidic residues" evidence="3">
    <location>
        <begin position="196"/>
        <end position="207"/>
    </location>
</feature>
<feature type="region of interest" description="Disordered" evidence="3">
    <location>
        <begin position="160"/>
        <end position="225"/>
    </location>
</feature>
<accession>A0A6P8ES69</accession>
<dbReference type="GeneID" id="105908016"/>
<feature type="compositionally biased region" description="Polar residues" evidence="3">
    <location>
        <begin position="276"/>
        <end position="286"/>
    </location>
</feature>
<dbReference type="GO" id="GO:0005634">
    <property type="term" value="C:nucleus"/>
    <property type="evidence" value="ECO:0007669"/>
    <property type="project" value="UniProtKB-SubCell"/>
</dbReference>
<feature type="compositionally biased region" description="Pro residues" evidence="3">
    <location>
        <begin position="780"/>
        <end position="790"/>
    </location>
</feature>
<dbReference type="PANTHER" id="PTHR16198:SF2">
    <property type="entry name" value="INO80 COMPLEX SUBUNIT D"/>
    <property type="match status" value="1"/>
</dbReference>
<dbReference type="CTD" id="110440037"/>
<feature type="region of interest" description="Disordered" evidence="3">
    <location>
        <begin position="122"/>
        <end position="141"/>
    </location>
</feature>
<feature type="region of interest" description="Disordered" evidence="3">
    <location>
        <begin position="238"/>
        <end position="291"/>
    </location>
</feature>
<evidence type="ECO:0000313" key="5">
    <source>
        <dbReference type="Proteomes" id="UP000515152"/>
    </source>
</evidence>
<feature type="compositionally biased region" description="Low complexity" evidence="3">
    <location>
        <begin position="580"/>
        <end position="590"/>
    </location>
</feature>
<feature type="compositionally biased region" description="Low complexity" evidence="3">
    <location>
        <begin position="949"/>
        <end position="962"/>
    </location>
</feature>
<evidence type="ECO:0000256" key="3">
    <source>
        <dbReference type="SAM" id="MobiDB-lite"/>
    </source>
</evidence>
<dbReference type="RefSeq" id="XP_031414900.1">
    <property type="nucleotide sequence ID" value="XM_031559040.2"/>
</dbReference>
<feature type="region of interest" description="Disordered" evidence="3">
    <location>
        <begin position="774"/>
        <end position="861"/>
    </location>
</feature>
<feature type="compositionally biased region" description="Low complexity" evidence="3">
    <location>
        <begin position="826"/>
        <end position="845"/>
    </location>
</feature>
<feature type="region of interest" description="Disordered" evidence="3">
    <location>
        <begin position="551"/>
        <end position="661"/>
    </location>
</feature>
<dbReference type="Pfam" id="PF13891">
    <property type="entry name" value="zf-C3HC3H_KANSL2"/>
    <property type="match status" value="2"/>
</dbReference>
<sequence length="1030" mass="112009">MYEGKHIHFSEVDNKPLCSYSPKLCKQRRLNGYAFCIRHVLEDKTAPFKQCEYVAKYNSQRCTNPIPKSEDRRYCNSHLQVLGFIPKKERKKKHEALEEMRGRSHLDSVALNITVPSLALKASNGLDESPPSPPCSRLLPLPDGEHLDPFAFYEEDMEAEEGIPRKGSSVRKKPQSRLVLSQRLPPPPPPPPPLPHDADHLQPRSEHFSPSSVHPGPHPSSPLRTQLPLQHGLLQLPKHSGSLSSYSFQGSQQGLLCKPAPPHTGPSLPPGLAPSTVPSPVQSSGPSLGRKGLLTATPSLSGTLDSVQRHLVAMSPASFSPPPACLQRLKHLVQLCSQRQQEHGDLFPHLGLDWSEDSGEDDYEDFEAMSPSRLCGRLQEGPMQDHSLEETGSSRRVRLAHLCALLQDKYKHLCRQERAATRQKRHRYAFRKALLHAAAKDPDCTAELIQALCKISRSSSSAKQVRLGVKETTGLCTGSTKGQACGDKALPFTQHCFQHILLNRSQQLFSSCTAKFADGQQCSIPVFDITHQTPLCEEHAKKMDNFLRGDGNRRQQQQQHQHHQHHQQQQQHHHLHQHQHQLQQQQQQQQRKPRKKTKPPALTKKHKKKRRRGPRRPQKPIPPALPQGNLAMPSSLALPTNASSVRSPSTPELSTDELPDDITNDIADIPNDLELNQEDFSDVLPRLPDDLQDFDLFEGKNGDLLPTTEEAEELVRALQAMGSYPDSLVCLSSMGELGAPGVPSGSMGDLLNGRLPAENFTSLELEENLLHSADAHFPSSPSPPPPPRQAPVPVTSAASTPSLTPAAHAASDPQRTFPRPAPPPHALAQPDPACSSPSAGPFSSSEHVPSPYSEHMASPHTGHFQAESPLLLEVPLSGVPGPPRSPWNHLPLSLADPSSYGTLMEGHLLSTSLSTPPCTTHPAALQPTAALSALPQGGLTGLGSPPAPASTSTPPSSSSSPTRDLLCSLQPKQQLPQFSAVFGHQLASHSGIPNDVQPSHSSTAPPTGFSIASATAASANSATPPFPHSN</sequence>
<feature type="domain" description="KANL2-like probable zinc-finger" evidence="4">
    <location>
        <begin position="482"/>
        <end position="540"/>
    </location>
</feature>
<reference evidence="6" key="1">
    <citation type="submission" date="2025-08" db="UniProtKB">
        <authorList>
            <consortium name="RefSeq"/>
        </authorList>
    </citation>
    <scope>IDENTIFICATION</scope>
</reference>
<dbReference type="Proteomes" id="UP000515152">
    <property type="component" value="Chromosome 2"/>
</dbReference>
<feature type="region of interest" description="Disordered" evidence="3">
    <location>
        <begin position="934"/>
        <end position="965"/>
    </location>
</feature>
<feature type="domain" description="KANL2-like probable zinc-finger" evidence="4">
    <location>
        <begin position="18"/>
        <end position="78"/>
    </location>
</feature>
<dbReference type="OrthoDB" id="10038011at2759"/>
<feature type="region of interest" description="Disordered" evidence="3">
    <location>
        <begin position="988"/>
        <end position="1030"/>
    </location>
</feature>